<dbReference type="Proteomes" id="UP000469440">
    <property type="component" value="Unassembled WGS sequence"/>
</dbReference>
<dbReference type="Pfam" id="PF00155">
    <property type="entry name" value="Aminotran_1_2"/>
    <property type="match status" value="1"/>
</dbReference>
<accession>A0A6N8I1N4</accession>
<gene>
    <name evidence="11" type="primary">dapL_2</name>
    <name evidence="9" type="synonym">dapL</name>
    <name evidence="11" type="ORF">CAFE_26810</name>
</gene>
<dbReference type="HAMAP" id="MF_01642">
    <property type="entry name" value="DapL_aminotrans_1"/>
    <property type="match status" value="1"/>
</dbReference>
<evidence type="ECO:0000256" key="3">
    <source>
        <dbReference type="ARBA" id="ARBA00013138"/>
    </source>
</evidence>
<comment type="catalytic activity">
    <reaction evidence="8 9">
        <text>(2S,6S)-2,6-diaminopimelate + 2-oxoglutarate = (S)-2,3,4,5-tetrahydrodipicolinate + L-glutamate + H2O + H(+)</text>
        <dbReference type="Rhea" id="RHEA:23988"/>
        <dbReference type="ChEBI" id="CHEBI:15377"/>
        <dbReference type="ChEBI" id="CHEBI:15378"/>
        <dbReference type="ChEBI" id="CHEBI:16810"/>
        <dbReference type="ChEBI" id="CHEBI:16845"/>
        <dbReference type="ChEBI" id="CHEBI:29985"/>
        <dbReference type="ChEBI" id="CHEBI:57609"/>
        <dbReference type="EC" id="2.6.1.83"/>
    </reaction>
</comment>
<protein>
    <recommendedName>
        <fullName evidence="4 9">LL-diaminopimelate aminotransferase</fullName>
        <shortName evidence="9">DAP-AT</shortName>
        <shortName evidence="9">DAP-aminotransferase</shortName>
        <shortName evidence="9">LL-DAP-aminotransferase</shortName>
        <ecNumber evidence="3 9">2.6.1.83</ecNumber>
    </recommendedName>
</protein>
<keyword evidence="5 9" id="KW-0032">Aminotransferase</keyword>
<comment type="subunit">
    <text evidence="9">Homodimer.</text>
</comment>
<feature type="binding site" evidence="9">
    <location>
        <position position="287"/>
    </location>
    <ligand>
        <name>pyridoxal 5'-phosphate</name>
        <dbReference type="ChEBI" id="CHEBI:597326"/>
    </ligand>
</feature>
<keyword evidence="12" id="KW-1185">Reference proteome</keyword>
<evidence type="ECO:0000256" key="8">
    <source>
        <dbReference type="ARBA" id="ARBA00051934"/>
    </source>
</evidence>
<dbReference type="InterPro" id="IPR015421">
    <property type="entry name" value="PyrdxlP-dep_Trfase_major"/>
</dbReference>
<feature type="binding site" evidence="9">
    <location>
        <position position="72"/>
    </location>
    <ligand>
        <name>pyridoxal 5'-phosphate</name>
        <dbReference type="ChEBI" id="CHEBI:597326"/>
    </ligand>
</feature>
<name>A0A6N8I1N4_9FIRM</name>
<feature type="binding site" evidence="9">
    <location>
        <position position="109"/>
    </location>
    <ligand>
        <name>substrate</name>
    </ligand>
</feature>
<evidence type="ECO:0000313" key="12">
    <source>
        <dbReference type="Proteomes" id="UP000469440"/>
    </source>
</evidence>
<evidence type="ECO:0000256" key="9">
    <source>
        <dbReference type="HAMAP-Rule" id="MF_01642"/>
    </source>
</evidence>
<feature type="binding site" evidence="9">
    <location>
        <position position="187"/>
    </location>
    <ligand>
        <name>substrate</name>
    </ligand>
</feature>
<reference evidence="11 12" key="1">
    <citation type="submission" date="2019-09" db="EMBL/GenBank/DDBJ databases">
        <title>Genome sequence of Clostridium sp. EA1.</title>
        <authorList>
            <person name="Poehlein A."/>
            <person name="Bengelsdorf F.R."/>
            <person name="Daniel R."/>
        </authorList>
    </citation>
    <scope>NUCLEOTIDE SEQUENCE [LARGE SCALE GENOMIC DNA]</scope>
    <source>
        <strain evidence="11 12">EA1</strain>
    </source>
</reference>
<evidence type="ECO:0000256" key="7">
    <source>
        <dbReference type="ARBA" id="ARBA00022898"/>
    </source>
</evidence>
<evidence type="ECO:0000256" key="2">
    <source>
        <dbReference type="ARBA" id="ARBA00004982"/>
    </source>
</evidence>
<feature type="binding site" evidence="9">
    <location>
        <position position="218"/>
    </location>
    <ligand>
        <name>pyridoxal 5'-phosphate</name>
        <dbReference type="ChEBI" id="CHEBI:597326"/>
    </ligand>
</feature>
<evidence type="ECO:0000256" key="6">
    <source>
        <dbReference type="ARBA" id="ARBA00022679"/>
    </source>
</evidence>
<keyword evidence="7 9" id="KW-0663">Pyridoxal phosphate</keyword>
<feature type="binding site" evidence="9">
    <location>
        <begin position="246"/>
        <end position="248"/>
    </location>
    <ligand>
        <name>pyridoxal 5'-phosphate</name>
        <dbReference type="ChEBI" id="CHEBI:597326"/>
    </ligand>
</feature>
<sequence>MLKINENFVKLPASYLFVDIAKKVQLFSQQHPEKEVLRLGIGDVTRPLPKSVIQAMKDAAEEMGSSATFRGYGPEAGYLFLRDAICKNDYQGKGIEIDPDEIFVSDGAKSDTGNIGDIFDRENTVAVCDPVYPVYVDTNVMAGRAGDYSAYAGWSKIIYMPCKKENGFLPELPEENADMIYLCFPNNPTGMGIHKDELKKWVDYALERHSVILYDAAYEAFITDPEMPHSIYEIEGAKKCAIEFRSFSKTAGFTGVRCAFTVIPKELTFNGISLNRLWGRRQSTKMNGVSYIVQRGAEAVYSEKGKREVRENIAYYQNNAKIILNGLAHAGFEVYGGVNSPYIWLKTPERLSSWEFFDLLLEKANVVGTPGSGFGQAGEGYFRLTSFNTTENTKEAVERIIKSFSAA</sequence>
<comment type="pathway">
    <text evidence="2 9">Amino-acid biosynthesis; L-lysine biosynthesis via DAP pathway; LL-2,6-diaminopimelate from (S)-tetrahydrodipicolinate (aminotransferase route): step 1/1.</text>
</comment>
<dbReference type="InterPro" id="IPR004839">
    <property type="entry name" value="Aminotransferase_I/II_large"/>
</dbReference>
<feature type="binding site" evidence="9">
    <location>
        <position position="287"/>
    </location>
    <ligand>
        <name>substrate</name>
    </ligand>
</feature>
<dbReference type="PANTHER" id="PTHR43144">
    <property type="entry name" value="AMINOTRANSFERASE"/>
    <property type="match status" value="1"/>
</dbReference>
<dbReference type="NCBIfam" id="TIGR03542">
    <property type="entry name" value="DAPAT_plant"/>
    <property type="match status" value="1"/>
</dbReference>
<dbReference type="OrthoDB" id="9813612at2"/>
<comment type="function">
    <text evidence="9">Involved in the synthesis of meso-diaminopimelate (m-DAP or DL-DAP), required for both lysine and peptidoglycan biosynthesis. Catalyzes the direct conversion of tetrahydrodipicolinate to LL-diaminopimelate.</text>
</comment>
<dbReference type="Gene3D" id="3.40.640.10">
    <property type="entry name" value="Type I PLP-dependent aspartate aminotransferase-like (Major domain)"/>
    <property type="match status" value="1"/>
</dbReference>
<dbReference type="GO" id="GO:0030170">
    <property type="term" value="F:pyridoxal phosphate binding"/>
    <property type="evidence" value="ECO:0007669"/>
    <property type="project" value="UniProtKB-UniRule"/>
</dbReference>
<evidence type="ECO:0000256" key="5">
    <source>
        <dbReference type="ARBA" id="ARBA00022576"/>
    </source>
</evidence>
<evidence type="ECO:0000256" key="4">
    <source>
        <dbReference type="ARBA" id="ARBA00018052"/>
    </source>
</evidence>
<dbReference type="FunFam" id="3.40.640.10:FF:000099">
    <property type="entry name" value="LL-diaminopimelate aminotransferase, chloroplastic"/>
    <property type="match status" value="1"/>
</dbReference>
<feature type="binding site" evidence="9">
    <location>
        <position position="383"/>
    </location>
    <ligand>
        <name>substrate</name>
    </ligand>
</feature>
<evidence type="ECO:0000256" key="1">
    <source>
        <dbReference type="ARBA" id="ARBA00001933"/>
    </source>
</evidence>
<feature type="domain" description="Aminotransferase class I/classII large" evidence="10">
    <location>
        <begin position="35"/>
        <end position="400"/>
    </location>
</feature>
<feature type="binding site" evidence="9">
    <location>
        <position position="42"/>
    </location>
    <ligand>
        <name>substrate</name>
    </ligand>
</feature>
<dbReference type="InterPro" id="IPR015422">
    <property type="entry name" value="PyrdxlP-dep_Trfase_small"/>
</dbReference>
<feature type="binding site" evidence="9">
    <location>
        <position position="132"/>
    </location>
    <ligand>
        <name>substrate</name>
    </ligand>
</feature>
<dbReference type="InterPro" id="IPR019942">
    <property type="entry name" value="DapL/ALD1"/>
</dbReference>
<comment type="cofactor">
    <cofactor evidence="1 9">
        <name>pyridoxal 5'-phosphate</name>
        <dbReference type="ChEBI" id="CHEBI:597326"/>
    </cofactor>
</comment>
<evidence type="ECO:0000259" key="10">
    <source>
        <dbReference type="Pfam" id="PF00155"/>
    </source>
</evidence>
<dbReference type="EMBL" id="VWXL01000077">
    <property type="protein sequence ID" value="MVB11952.1"/>
    <property type="molecule type" value="Genomic_DNA"/>
</dbReference>
<proteinExistence type="inferred from homology"/>
<dbReference type="GO" id="GO:0033362">
    <property type="term" value="P:lysine biosynthetic process via diaminopimelate, diaminopimelate-aminotransferase pathway"/>
    <property type="evidence" value="ECO:0007669"/>
    <property type="project" value="UniProtKB-UniRule"/>
</dbReference>
<keyword evidence="6 9" id="KW-0808">Transferase</keyword>
<feature type="binding site" evidence="9">
    <location>
        <position position="187"/>
    </location>
    <ligand>
        <name>pyridoxal 5'-phosphate</name>
        <dbReference type="ChEBI" id="CHEBI:597326"/>
    </ligand>
</feature>
<organism evidence="11 12">
    <name type="scientific">Caproicibacter fermentans</name>
    <dbReference type="NCBI Taxonomy" id="2576756"/>
    <lineage>
        <taxon>Bacteria</taxon>
        <taxon>Bacillati</taxon>
        <taxon>Bacillota</taxon>
        <taxon>Clostridia</taxon>
        <taxon>Eubacteriales</taxon>
        <taxon>Acutalibacteraceae</taxon>
        <taxon>Caproicibacter</taxon>
    </lineage>
</organism>
<feature type="binding site" evidence="9">
    <location>
        <position position="132"/>
    </location>
    <ligand>
        <name>pyridoxal 5'-phosphate</name>
        <dbReference type="ChEBI" id="CHEBI:597326"/>
    </ligand>
</feature>
<dbReference type="Gene3D" id="3.90.1150.10">
    <property type="entry name" value="Aspartate Aminotransferase, domain 1"/>
    <property type="match status" value="1"/>
</dbReference>
<comment type="caution">
    <text evidence="11">The sequence shown here is derived from an EMBL/GenBank/DDBJ whole genome shotgun (WGS) entry which is preliminary data.</text>
</comment>
<dbReference type="GO" id="GO:0010285">
    <property type="term" value="F:L,L-diaminopimelate aminotransferase activity"/>
    <property type="evidence" value="ECO:0007669"/>
    <property type="project" value="UniProtKB-UniRule"/>
</dbReference>
<feature type="modified residue" description="N6-(pyridoxal phosphate)lysine" evidence="9">
    <location>
        <position position="249"/>
    </location>
</feature>
<dbReference type="SUPFAM" id="SSF53383">
    <property type="entry name" value="PLP-dependent transferases"/>
    <property type="match status" value="1"/>
</dbReference>
<dbReference type="UniPathway" id="UPA00034">
    <property type="reaction ID" value="UER00466"/>
</dbReference>
<dbReference type="InterPro" id="IPR015424">
    <property type="entry name" value="PyrdxlP-dep_Trfase"/>
</dbReference>
<evidence type="ECO:0000313" key="11">
    <source>
        <dbReference type="EMBL" id="MVB11952.1"/>
    </source>
</evidence>
<dbReference type="EC" id="2.6.1.83" evidence="3 9"/>
<dbReference type="RefSeq" id="WP_066650453.1">
    <property type="nucleotide sequence ID" value="NZ_VWXL01000077.1"/>
</dbReference>
<feature type="binding site" evidence="9">
    <location>
        <begin position="108"/>
        <end position="109"/>
    </location>
    <ligand>
        <name>pyridoxal 5'-phosphate</name>
        <dbReference type="ChEBI" id="CHEBI:597326"/>
    </ligand>
</feature>
<feature type="binding site" evidence="9">
    <location>
        <position position="15"/>
    </location>
    <ligand>
        <name>substrate</name>
    </ligand>
</feature>
<dbReference type="AlphaFoldDB" id="A0A6N8I1N4"/>
<dbReference type="CDD" id="cd00609">
    <property type="entry name" value="AAT_like"/>
    <property type="match status" value="1"/>
</dbReference>
<comment type="similarity">
    <text evidence="9">Belongs to the class-I pyridoxal-phosphate-dependent aminotransferase family. LL-diaminopimelate aminotransferase subfamily.</text>
</comment>
<feature type="binding site" evidence="9">
    <location>
        <position position="257"/>
    </location>
    <ligand>
        <name>pyridoxal 5'-phosphate</name>
        <dbReference type="ChEBI" id="CHEBI:597326"/>
    </ligand>
</feature>